<accession>A0AAN6VYR0</accession>
<keyword evidence="4" id="KW-1185">Reference proteome</keyword>
<comment type="caution">
    <text evidence="3">The sequence shown here is derived from an EMBL/GenBank/DDBJ whole genome shotgun (WGS) entry which is preliminary data.</text>
</comment>
<sequence>MEQWQLGLEHQDAVLRERDEHLKREQKKLIDTRLQLNLDRQRLDDDEARIEKEKKEDEKIQKQVTVYFQQLQDILNDMQEKREMSEMERQEKGTATEDVGQAVPYWLDTFFVALNKLEGRTAGLDALLEKWSKRIDGSWRDGTKETAMLAMHVANPILQLMRDMDREGCEVTDEMIRQASKEVRELADTTEEGIQKVLGQLSKMEHAFADKLDALKAMAEGQVWVEAELKELQKTLDEVKSERDCLKQELSYRPWNNVDFEDMLSASIEDTTGHIEFGQYPCRPNTSLTRLLGNRLWNCDPVDFVSFLSPKVTDNHYDFSLVDNTMAETFFARVAYRVVRYKHRHFRRYNEVRIPRAADGQGPLIVGQDPPSIANWGAWNCVNAMMQNSDDDCCCPDDARYCLRYQVWCISPGPAGSTQNVLKLMWFEIDPLRTGWDVLRAMGNKYWIPVNFVTLFSCAKDAAENHPQWCDLSAVDDFFVTLMIGNSSGKREECFRHANYFLEDTELDEVDGVISNHCDIERTGLLDWDKELQEDQEMDNWQCLNFALALSEEEAEDHLRNLRATGLNQQDQDGWMMETCCCPAHTAYCLAIRSETKSNTSGESYKVVRVKWIERFDPDYESGRMLASPVCGTVDPEVEEKLKLAFQADVVEEYDEDETDNDGGETDDDEEIGETKDKEEMSSLFSGSDDGDVAVEDQGESHDKKVAEETGEDQDGSPDTLDFEGSSPAYYHYTKAGAYSPRRSLSGLTNLPVTGQRRSRSEEDEGEGKSKRRRVDNTADGTEESEEPISGTAREWEWITENQQFMEKGKR</sequence>
<evidence type="ECO:0000313" key="4">
    <source>
        <dbReference type="Proteomes" id="UP001302321"/>
    </source>
</evidence>
<feature type="region of interest" description="Disordered" evidence="2">
    <location>
        <begin position="647"/>
        <end position="796"/>
    </location>
</feature>
<dbReference type="Proteomes" id="UP001302321">
    <property type="component" value="Unassembled WGS sequence"/>
</dbReference>
<evidence type="ECO:0000256" key="2">
    <source>
        <dbReference type="SAM" id="MobiDB-lite"/>
    </source>
</evidence>
<evidence type="ECO:0000313" key="3">
    <source>
        <dbReference type="EMBL" id="KAK4170986.1"/>
    </source>
</evidence>
<name>A0AAN6VYR0_9PEZI</name>
<dbReference type="EMBL" id="MU866680">
    <property type="protein sequence ID" value="KAK4170986.1"/>
    <property type="molecule type" value="Genomic_DNA"/>
</dbReference>
<protein>
    <submittedName>
        <fullName evidence="3">Uncharacterized protein</fullName>
    </submittedName>
</protein>
<feature type="coiled-coil region" evidence="1">
    <location>
        <begin position="36"/>
        <end position="88"/>
    </location>
</feature>
<feature type="compositionally biased region" description="Acidic residues" evidence="2">
    <location>
        <begin position="689"/>
        <end position="698"/>
    </location>
</feature>
<dbReference type="AlphaFoldDB" id="A0AAN6VYR0"/>
<reference evidence="3" key="1">
    <citation type="journal article" date="2023" name="Mol. Phylogenet. Evol.">
        <title>Genome-scale phylogeny and comparative genomics of the fungal order Sordariales.</title>
        <authorList>
            <person name="Hensen N."/>
            <person name="Bonometti L."/>
            <person name="Westerberg I."/>
            <person name="Brannstrom I.O."/>
            <person name="Guillou S."/>
            <person name="Cros-Aarteil S."/>
            <person name="Calhoun S."/>
            <person name="Haridas S."/>
            <person name="Kuo A."/>
            <person name="Mondo S."/>
            <person name="Pangilinan J."/>
            <person name="Riley R."/>
            <person name="LaButti K."/>
            <person name="Andreopoulos B."/>
            <person name="Lipzen A."/>
            <person name="Chen C."/>
            <person name="Yan M."/>
            <person name="Daum C."/>
            <person name="Ng V."/>
            <person name="Clum A."/>
            <person name="Steindorff A."/>
            <person name="Ohm R.A."/>
            <person name="Martin F."/>
            <person name="Silar P."/>
            <person name="Natvig D.O."/>
            <person name="Lalanne C."/>
            <person name="Gautier V."/>
            <person name="Ament-Velasquez S.L."/>
            <person name="Kruys A."/>
            <person name="Hutchinson M.I."/>
            <person name="Powell A.J."/>
            <person name="Barry K."/>
            <person name="Miller A.N."/>
            <person name="Grigoriev I.V."/>
            <person name="Debuchy R."/>
            <person name="Gladieux P."/>
            <person name="Hiltunen Thoren M."/>
            <person name="Johannesson H."/>
        </authorList>
    </citation>
    <scope>NUCLEOTIDE SEQUENCE</scope>
    <source>
        <strain evidence="3">CBS 892.96</strain>
    </source>
</reference>
<reference evidence="3" key="2">
    <citation type="submission" date="2023-05" db="EMBL/GenBank/DDBJ databases">
        <authorList>
            <consortium name="Lawrence Berkeley National Laboratory"/>
            <person name="Steindorff A."/>
            <person name="Hensen N."/>
            <person name="Bonometti L."/>
            <person name="Westerberg I."/>
            <person name="Brannstrom I.O."/>
            <person name="Guillou S."/>
            <person name="Cros-Aarteil S."/>
            <person name="Calhoun S."/>
            <person name="Haridas S."/>
            <person name="Kuo A."/>
            <person name="Mondo S."/>
            <person name="Pangilinan J."/>
            <person name="Riley R."/>
            <person name="Labutti K."/>
            <person name="Andreopoulos B."/>
            <person name="Lipzen A."/>
            <person name="Chen C."/>
            <person name="Yanf M."/>
            <person name="Daum C."/>
            <person name="Ng V."/>
            <person name="Clum A."/>
            <person name="Ohm R."/>
            <person name="Martin F."/>
            <person name="Silar P."/>
            <person name="Natvig D."/>
            <person name="Lalanne C."/>
            <person name="Gautier V."/>
            <person name="Ament-Velasquez S.L."/>
            <person name="Kruys A."/>
            <person name="Hutchinson M.I."/>
            <person name="Powell A.J."/>
            <person name="Barry K."/>
            <person name="Miller A.N."/>
            <person name="Grigoriev I.V."/>
            <person name="Debuchy R."/>
            <person name="Gladieux P."/>
            <person name="Thoren M.H."/>
            <person name="Johannesson H."/>
        </authorList>
    </citation>
    <scope>NUCLEOTIDE SEQUENCE</scope>
    <source>
        <strain evidence="3">CBS 892.96</strain>
    </source>
</reference>
<keyword evidence="1" id="KW-0175">Coiled coil</keyword>
<evidence type="ECO:0000256" key="1">
    <source>
        <dbReference type="SAM" id="Coils"/>
    </source>
</evidence>
<feature type="coiled-coil region" evidence="1">
    <location>
        <begin position="222"/>
        <end position="249"/>
    </location>
</feature>
<organism evidence="3 4">
    <name type="scientific">Triangularia setosa</name>
    <dbReference type="NCBI Taxonomy" id="2587417"/>
    <lineage>
        <taxon>Eukaryota</taxon>
        <taxon>Fungi</taxon>
        <taxon>Dikarya</taxon>
        <taxon>Ascomycota</taxon>
        <taxon>Pezizomycotina</taxon>
        <taxon>Sordariomycetes</taxon>
        <taxon>Sordariomycetidae</taxon>
        <taxon>Sordariales</taxon>
        <taxon>Podosporaceae</taxon>
        <taxon>Triangularia</taxon>
    </lineage>
</organism>
<feature type="compositionally biased region" description="Basic and acidic residues" evidence="2">
    <location>
        <begin position="699"/>
        <end position="708"/>
    </location>
</feature>
<gene>
    <name evidence="3" type="ORF">QBC36DRAFT_340839</name>
</gene>
<feature type="compositionally biased region" description="Acidic residues" evidence="2">
    <location>
        <begin position="650"/>
        <end position="672"/>
    </location>
</feature>
<proteinExistence type="predicted"/>